<dbReference type="PANTHER" id="PTHR44490">
    <property type="entry name" value="EUKARYOTIC TRANSLATION ELONGATION FACTOR 1 EPSILON-1"/>
    <property type="match status" value="1"/>
</dbReference>
<keyword evidence="3" id="KW-1185">Reference proteome</keyword>
<evidence type="ECO:0000259" key="1">
    <source>
        <dbReference type="PROSITE" id="PS50405"/>
    </source>
</evidence>
<evidence type="ECO:0000313" key="3">
    <source>
        <dbReference type="Proteomes" id="UP000001593"/>
    </source>
</evidence>
<dbReference type="OMA" id="SHWFCHI"/>
<dbReference type="OrthoDB" id="19141at2759"/>
<sequence>MAAALYVNGCKNLSYLLEVCDIRDNKLIISETIEAKAPSVTFPSGVRVEGTRTVAYYLSQVACPKLLGESPLERAQIDQWLEYWQIEMIPALDNKAQMKAILQELDWQLQHRVFLVGHRLSLADVMLFMTLHTSVTEMSCQEREQLINVSRWFSTVQALLSSKTSLSMVTFPRNLLYS</sequence>
<dbReference type="CDD" id="cd10305">
    <property type="entry name" value="GST_C_AIMP3"/>
    <property type="match status" value="1"/>
</dbReference>
<dbReference type="InterPro" id="IPR053837">
    <property type="entry name" value="AIMP3/p18_C"/>
</dbReference>
<protein>
    <recommendedName>
        <fullName evidence="1">GST C-terminal domain-containing protein</fullName>
    </recommendedName>
</protein>
<dbReference type="AlphaFoldDB" id="A7RVG0"/>
<dbReference type="InterPro" id="IPR010987">
    <property type="entry name" value="Glutathione-S-Trfase_C-like"/>
</dbReference>
<evidence type="ECO:0000313" key="2">
    <source>
        <dbReference type="EMBL" id="EDO44633.1"/>
    </source>
</evidence>
<accession>A7RVG0</accession>
<dbReference type="GO" id="GO:0043517">
    <property type="term" value="P:positive regulation of DNA damage response, signal transduction by p53 class mediator"/>
    <property type="evidence" value="ECO:0007669"/>
    <property type="project" value="InterPro"/>
</dbReference>
<dbReference type="InterPro" id="IPR053836">
    <property type="entry name" value="Arc1-like_N"/>
</dbReference>
<dbReference type="STRING" id="45351.A7RVG0"/>
<dbReference type="SUPFAM" id="SSF47616">
    <property type="entry name" value="GST C-terminal domain-like"/>
    <property type="match status" value="1"/>
</dbReference>
<proteinExistence type="predicted"/>
<dbReference type="GO" id="GO:0005634">
    <property type="term" value="C:nucleus"/>
    <property type="evidence" value="ECO:0000318"/>
    <property type="project" value="GO_Central"/>
</dbReference>
<dbReference type="EMBL" id="DS469543">
    <property type="protein sequence ID" value="EDO44633.1"/>
    <property type="molecule type" value="Genomic_DNA"/>
</dbReference>
<dbReference type="InParanoid" id="A7RVG0"/>
<dbReference type="PROSITE" id="PS50405">
    <property type="entry name" value="GST_CTER"/>
    <property type="match status" value="1"/>
</dbReference>
<dbReference type="GO" id="GO:0017101">
    <property type="term" value="C:aminoacyl-tRNA synthetase multienzyme complex"/>
    <property type="evidence" value="ECO:0000318"/>
    <property type="project" value="GO_Central"/>
</dbReference>
<dbReference type="Proteomes" id="UP000001593">
    <property type="component" value="Unassembled WGS sequence"/>
</dbReference>
<dbReference type="HOGENOM" id="CLU_098079_0_0_1"/>
<dbReference type="GO" id="GO:0005737">
    <property type="term" value="C:cytoplasm"/>
    <property type="evidence" value="ECO:0000318"/>
    <property type="project" value="GO_Central"/>
</dbReference>
<organism evidence="2 3">
    <name type="scientific">Nematostella vectensis</name>
    <name type="common">Starlet sea anemone</name>
    <dbReference type="NCBI Taxonomy" id="45351"/>
    <lineage>
        <taxon>Eukaryota</taxon>
        <taxon>Metazoa</taxon>
        <taxon>Cnidaria</taxon>
        <taxon>Anthozoa</taxon>
        <taxon>Hexacorallia</taxon>
        <taxon>Actiniaria</taxon>
        <taxon>Edwardsiidae</taxon>
        <taxon>Nematostella</taxon>
    </lineage>
</organism>
<name>A7RVG0_NEMVE</name>
<dbReference type="InterPro" id="IPR036282">
    <property type="entry name" value="Glutathione-S-Trfase_C_sf"/>
</dbReference>
<dbReference type="InterPro" id="IPR042450">
    <property type="entry name" value="EEF1E1"/>
</dbReference>
<dbReference type="PhylomeDB" id="A7RVG0"/>
<gene>
    <name evidence="2" type="ORF">NEMVEDRAFT_v1g240962</name>
</gene>
<reference evidence="2 3" key="1">
    <citation type="journal article" date="2007" name="Science">
        <title>Sea anemone genome reveals ancestral eumetazoan gene repertoire and genomic organization.</title>
        <authorList>
            <person name="Putnam N.H."/>
            <person name="Srivastava M."/>
            <person name="Hellsten U."/>
            <person name="Dirks B."/>
            <person name="Chapman J."/>
            <person name="Salamov A."/>
            <person name="Terry A."/>
            <person name="Shapiro H."/>
            <person name="Lindquist E."/>
            <person name="Kapitonov V.V."/>
            <person name="Jurka J."/>
            <person name="Genikhovich G."/>
            <person name="Grigoriev I.V."/>
            <person name="Lucas S.M."/>
            <person name="Steele R.E."/>
            <person name="Finnerty J.R."/>
            <person name="Technau U."/>
            <person name="Martindale M.Q."/>
            <person name="Rokhsar D.S."/>
        </authorList>
    </citation>
    <scope>NUCLEOTIDE SEQUENCE [LARGE SCALE GENOMIC DNA]</scope>
    <source>
        <strain evidence="3">CH2 X CH6</strain>
    </source>
</reference>
<dbReference type="eggNOG" id="KOG0867">
    <property type="taxonomic scope" value="Eukaryota"/>
</dbReference>
<dbReference type="KEGG" id="nve:5516577"/>
<dbReference type="Pfam" id="PF21972">
    <property type="entry name" value="Arc1p_N_like"/>
    <property type="match status" value="1"/>
</dbReference>
<feature type="domain" description="GST C-terminal" evidence="1">
    <location>
        <begin position="47"/>
        <end position="176"/>
    </location>
</feature>
<dbReference type="PANTHER" id="PTHR44490:SF1">
    <property type="entry name" value="EUKARYOTIC TRANSLATION ELONGATION FACTOR 1 EPSILON-1"/>
    <property type="match status" value="1"/>
</dbReference>
<dbReference type="Gene3D" id="1.20.1050.130">
    <property type="match status" value="1"/>
</dbReference>